<organism evidence="2 3">
    <name type="scientific">Symplocastrum torsivum CPER-KK1</name>
    <dbReference type="NCBI Taxonomy" id="450513"/>
    <lineage>
        <taxon>Bacteria</taxon>
        <taxon>Bacillati</taxon>
        <taxon>Cyanobacteriota</taxon>
        <taxon>Cyanophyceae</taxon>
        <taxon>Oscillatoriophycideae</taxon>
        <taxon>Oscillatoriales</taxon>
        <taxon>Microcoleaceae</taxon>
        <taxon>Symplocastrum</taxon>
    </lineage>
</organism>
<dbReference type="SUPFAM" id="SSF57997">
    <property type="entry name" value="Tropomyosin"/>
    <property type="match status" value="1"/>
</dbReference>
<keyword evidence="1" id="KW-0175">Coiled coil</keyword>
<proteinExistence type="predicted"/>
<reference evidence="2" key="1">
    <citation type="submission" date="2021-05" db="EMBL/GenBank/DDBJ databases">
        <authorList>
            <person name="Pietrasiak N."/>
            <person name="Ward R."/>
            <person name="Stajich J.E."/>
            <person name="Kurbessoian T."/>
        </authorList>
    </citation>
    <scope>NUCLEOTIDE SEQUENCE</scope>
    <source>
        <strain evidence="2">CPER-KK1</strain>
    </source>
</reference>
<evidence type="ECO:0000256" key="1">
    <source>
        <dbReference type="SAM" id="Coils"/>
    </source>
</evidence>
<feature type="coiled-coil region" evidence="1">
    <location>
        <begin position="263"/>
        <end position="297"/>
    </location>
</feature>
<feature type="coiled-coil region" evidence="1">
    <location>
        <begin position="85"/>
        <end position="182"/>
    </location>
</feature>
<evidence type="ECO:0000313" key="2">
    <source>
        <dbReference type="EMBL" id="MBW4545271.1"/>
    </source>
</evidence>
<dbReference type="Proteomes" id="UP000753908">
    <property type="component" value="Unassembled WGS sequence"/>
</dbReference>
<dbReference type="EMBL" id="JAHHIF010000014">
    <property type="protein sequence ID" value="MBW4545271.1"/>
    <property type="molecule type" value="Genomic_DNA"/>
</dbReference>
<dbReference type="InterPro" id="IPR047813">
    <property type="entry name" value="HmpF"/>
</dbReference>
<gene>
    <name evidence="2" type="primary">hmpF</name>
    <name evidence="2" type="ORF">KME25_12615</name>
</gene>
<comment type="caution">
    <text evidence="2">The sequence shown here is derived from an EMBL/GenBank/DDBJ whole genome shotgun (WGS) entry which is preliminary data.</text>
</comment>
<sequence>MLYLAEVQKQKGGVFGGGKAELKLLACQRSDQSWSAVTGDEVIPADEANNMNSGTLVIVNLGGNRQLQGEIEPAGGRLVTMLQNFSRLLEKSKNQEEEIEQWKQSLTYQSQELNRREMEMESRLEQMQAMEEDFERLEQQRRELESANEETSRFREEFERSRQELEGAWEHLRGEQRRLEEQQAEVQYSAGLDENQASAIQESLERLSGAVAPTESVREQLNLAFEVVNNQQSMLDTYWQQLEQQQAEAFGLQAEVDRKGEEIQNRKRELHEAQTSLEQANGELKVQRNALQIKQEAAHMLRLQLQTQNDLHQELTRLATSSADVKISQKIDLEALEMMPLGQLSDIVQGLQQDLDKVKRFVNDQEEELTFQRQSVEEVQDKMGGASEYDRMTLETELAEEQDRYQMLDESLVGSRRNLREREEILNQHMRVLRRRQGVAESNSPDNQKIDLGPVLSQLEAQRQQQEEELRKLESQIEQMRITISQAEGMIRHQSGEQESTLAQLESLEQDWQLIKESAAQLFGRVSLYQETLQPRQDGLNEIRQRLEAIADALNQIQETGDYQLQAIAQMRQTINSLLLSPEFAAS</sequence>
<reference evidence="2" key="2">
    <citation type="journal article" date="2022" name="Microbiol. Resour. Announc.">
        <title>Metagenome Sequencing to Explore Phylogenomics of Terrestrial Cyanobacteria.</title>
        <authorList>
            <person name="Ward R.D."/>
            <person name="Stajich J.E."/>
            <person name="Johansen J.R."/>
            <person name="Huntemann M."/>
            <person name="Clum A."/>
            <person name="Foster B."/>
            <person name="Foster B."/>
            <person name="Roux S."/>
            <person name="Palaniappan K."/>
            <person name="Varghese N."/>
            <person name="Mukherjee S."/>
            <person name="Reddy T.B.K."/>
            <person name="Daum C."/>
            <person name="Copeland A."/>
            <person name="Chen I.A."/>
            <person name="Ivanova N.N."/>
            <person name="Kyrpides N.C."/>
            <person name="Shapiro N."/>
            <person name="Eloe-Fadrosh E.A."/>
            <person name="Pietrasiak N."/>
        </authorList>
    </citation>
    <scope>NUCLEOTIDE SEQUENCE</scope>
    <source>
        <strain evidence="2">CPER-KK1</strain>
    </source>
</reference>
<name>A0A951PKG0_9CYAN</name>
<evidence type="ECO:0000313" key="3">
    <source>
        <dbReference type="Proteomes" id="UP000753908"/>
    </source>
</evidence>
<accession>A0A951PKG0</accession>
<dbReference type="AlphaFoldDB" id="A0A951PKG0"/>
<dbReference type="NCBIfam" id="NF038350">
    <property type="entry name" value="taxis_HmpF"/>
    <property type="match status" value="1"/>
</dbReference>
<feature type="coiled-coil region" evidence="1">
    <location>
        <begin position="348"/>
        <end position="490"/>
    </location>
</feature>
<protein>
    <submittedName>
        <fullName evidence="2">Pilus motility taxis protein HmpF</fullName>
    </submittedName>
</protein>